<reference evidence="6" key="1">
    <citation type="submission" date="2023-07" db="EMBL/GenBank/DDBJ databases">
        <authorList>
            <consortium name="AG Swart"/>
            <person name="Singh M."/>
            <person name="Singh A."/>
            <person name="Seah K."/>
            <person name="Emmerich C."/>
        </authorList>
    </citation>
    <scope>NUCLEOTIDE SEQUENCE</scope>
    <source>
        <strain evidence="6">DP1</strain>
    </source>
</reference>
<name>A0AAD1XP65_EUPCR</name>
<dbReference type="Proteomes" id="UP001295684">
    <property type="component" value="Unassembled WGS sequence"/>
</dbReference>
<dbReference type="Gene3D" id="3.80.10.10">
    <property type="entry name" value="Ribonuclease Inhibitor"/>
    <property type="match status" value="1"/>
</dbReference>
<dbReference type="SMART" id="SM00368">
    <property type="entry name" value="LRR_RI"/>
    <property type="match status" value="5"/>
</dbReference>
<feature type="coiled-coil region" evidence="4">
    <location>
        <begin position="682"/>
        <end position="709"/>
    </location>
</feature>
<dbReference type="PANTHER" id="PTHR24107:SF2">
    <property type="entry name" value="NLR FAMILY CARD DOMAIN CONTAINING 3"/>
    <property type="match status" value="1"/>
</dbReference>
<evidence type="ECO:0000256" key="3">
    <source>
        <dbReference type="ARBA" id="ARBA00023212"/>
    </source>
</evidence>
<feature type="compositionally biased region" description="Basic residues" evidence="5">
    <location>
        <begin position="856"/>
        <end position="873"/>
    </location>
</feature>
<organism evidence="6 7">
    <name type="scientific">Euplotes crassus</name>
    <dbReference type="NCBI Taxonomy" id="5936"/>
    <lineage>
        <taxon>Eukaryota</taxon>
        <taxon>Sar</taxon>
        <taxon>Alveolata</taxon>
        <taxon>Ciliophora</taxon>
        <taxon>Intramacronucleata</taxon>
        <taxon>Spirotrichea</taxon>
        <taxon>Hypotrichia</taxon>
        <taxon>Euplotida</taxon>
        <taxon>Euplotidae</taxon>
        <taxon>Moneuplotes</taxon>
    </lineage>
</organism>
<protein>
    <submittedName>
        <fullName evidence="6">Uncharacterized protein</fullName>
    </submittedName>
</protein>
<feature type="compositionally biased region" description="Basic and acidic residues" evidence="5">
    <location>
        <begin position="81"/>
        <end position="92"/>
    </location>
</feature>
<feature type="compositionally biased region" description="Basic residues" evidence="5">
    <location>
        <begin position="900"/>
        <end position="916"/>
    </location>
</feature>
<dbReference type="InterPro" id="IPR032675">
    <property type="entry name" value="LRR_dom_sf"/>
</dbReference>
<keyword evidence="2" id="KW-0963">Cytoplasm</keyword>
<gene>
    <name evidence="6" type="ORF">ECRASSUSDP1_LOCUS17692</name>
</gene>
<evidence type="ECO:0000256" key="1">
    <source>
        <dbReference type="ARBA" id="ARBA00004245"/>
    </source>
</evidence>
<evidence type="ECO:0000256" key="2">
    <source>
        <dbReference type="ARBA" id="ARBA00022490"/>
    </source>
</evidence>
<dbReference type="PANTHER" id="PTHR24107">
    <property type="entry name" value="YNEIN REGULATORY COMPLEX SUBUNIT 5"/>
    <property type="match status" value="1"/>
</dbReference>
<evidence type="ECO:0000256" key="4">
    <source>
        <dbReference type="SAM" id="Coils"/>
    </source>
</evidence>
<dbReference type="SUPFAM" id="SSF52047">
    <property type="entry name" value="RNI-like"/>
    <property type="match status" value="1"/>
</dbReference>
<feature type="region of interest" description="Disordered" evidence="5">
    <location>
        <begin position="69"/>
        <end position="92"/>
    </location>
</feature>
<dbReference type="InterPro" id="IPR052410">
    <property type="entry name" value="DRC5"/>
</dbReference>
<feature type="coiled-coil region" evidence="4">
    <location>
        <begin position="809"/>
        <end position="843"/>
    </location>
</feature>
<dbReference type="AlphaFoldDB" id="A0AAD1XP65"/>
<evidence type="ECO:0000313" key="6">
    <source>
        <dbReference type="EMBL" id="CAI2376323.1"/>
    </source>
</evidence>
<comment type="subcellular location">
    <subcellularLocation>
        <location evidence="1">Cytoplasm</location>
        <location evidence="1">Cytoskeleton</location>
    </subcellularLocation>
</comment>
<sequence>MNKIMKNYKNLELVLNKEVENQKKKHCSPLFKEHEQEFMTLNTSNQFYGYRTTLQMEKKVKNSLLTVSNTRNKRPQTSRGDYLRDQQKGKPFRNRDVMIKKRRPMSAIREDIGAKRQAKKSIETKKGSRPVTALSSFQKKKLPGSPQVPGLQISSPNRKVGKFYSTLKSSRNKAKAKKPTEVTSSFWDDGFSFRNRTLGSQNSLNASASPPRKKHRVIQLVRQSTKVIGRDTVIHHGNIEMSLHELRSTFKLKHEQRNELALDSVVFSLGIEENCPQIHCDIIGPAEKQIGRFVIKKNLGTMTSKSILERAETKLTKNLLAKMDFHDITVEEMCRKPSFKIQIGSKMGLRGWNSIKNILKYGEFEFFIDFSAHKEFDRIRLSDSGIKEFMYGIEGCSTLKHLNIKENNITANGMEVIKNYLPKTSVINLNISHNPLGNEGIIILSKLLMTYKFKLLELDISACEFNQVGAMSIYNCLRNNVPLETLHMNENKLRGPTMKYFTDAMWQNTNLKKLSIASSQLDYQCARRALEALENNTGLYAVNLSNNNITEQHSDNLANVLCSNESRLKYINLSDNYLTDESLEDIDITDNLRSLILRNNSLKNEGALILLTLLHEKPNLRRVDLRKNMVSIKYLNDITNLIQAKNDLRERQKLQSVRQEIIDTNEELKTMPIVQKEIRVVLKEKERYLKELNATKVEKEEKIKEQNNISKVVDDQANEIRKLLRSQDVKIYEVNKKKNQIEDEYYKKVENIQREIIKTKGHITRMYKEKDALNKTINEKSKEIKEELFNVNLKYENVNAVKKRAQGTMDSFASQIDFIKKEIEKLKQQKAEKHQKKLLLMNKIKTTPNTKLTGLKTKRSGRSRKRSNKRSKLKKPENLIPIKSATELPIIKEGEEPKSKPRKLKRRRPRTVRRNR</sequence>
<proteinExistence type="predicted"/>
<dbReference type="InterPro" id="IPR001611">
    <property type="entry name" value="Leu-rich_rpt"/>
</dbReference>
<dbReference type="GO" id="GO:0005856">
    <property type="term" value="C:cytoskeleton"/>
    <property type="evidence" value="ECO:0007669"/>
    <property type="project" value="UniProtKB-SubCell"/>
</dbReference>
<evidence type="ECO:0000313" key="7">
    <source>
        <dbReference type="Proteomes" id="UP001295684"/>
    </source>
</evidence>
<dbReference type="EMBL" id="CAMPGE010017876">
    <property type="protein sequence ID" value="CAI2376323.1"/>
    <property type="molecule type" value="Genomic_DNA"/>
</dbReference>
<feature type="compositionally biased region" description="Basic and acidic residues" evidence="5">
    <location>
        <begin position="890"/>
        <end position="899"/>
    </location>
</feature>
<feature type="region of interest" description="Disordered" evidence="5">
    <location>
        <begin position="112"/>
        <end position="132"/>
    </location>
</feature>
<accession>A0AAD1XP65</accession>
<keyword evidence="4" id="KW-0175">Coiled coil</keyword>
<keyword evidence="7" id="KW-1185">Reference proteome</keyword>
<keyword evidence="3" id="KW-0206">Cytoskeleton</keyword>
<evidence type="ECO:0000256" key="5">
    <source>
        <dbReference type="SAM" id="MobiDB-lite"/>
    </source>
</evidence>
<feature type="region of interest" description="Disordered" evidence="5">
    <location>
        <begin position="847"/>
        <end position="916"/>
    </location>
</feature>
<comment type="caution">
    <text evidence="6">The sequence shown here is derived from an EMBL/GenBank/DDBJ whole genome shotgun (WGS) entry which is preliminary data.</text>
</comment>
<feature type="compositionally biased region" description="Basic and acidic residues" evidence="5">
    <location>
        <begin position="112"/>
        <end position="126"/>
    </location>
</feature>
<dbReference type="Pfam" id="PF13516">
    <property type="entry name" value="LRR_6"/>
    <property type="match status" value="2"/>
</dbReference>